<dbReference type="InterPro" id="IPR003591">
    <property type="entry name" value="Leu-rich_rpt_typical-subtyp"/>
</dbReference>
<dbReference type="SMART" id="SM00369">
    <property type="entry name" value="LRR_TYP"/>
    <property type="match status" value="11"/>
</dbReference>
<proteinExistence type="predicted"/>
<dbReference type="InterPro" id="IPR002172">
    <property type="entry name" value="LDrepeatLR_classA_rpt"/>
</dbReference>
<dbReference type="PROSITE" id="PS50262">
    <property type="entry name" value="G_PROTEIN_RECEP_F1_2"/>
    <property type="match status" value="1"/>
</dbReference>
<dbReference type="PANTHER" id="PTHR24372">
    <property type="entry name" value="GLYCOPROTEIN HORMONE RECEPTOR"/>
    <property type="match status" value="1"/>
</dbReference>
<dbReference type="SUPFAM" id="SSF81321">
    <property type="entry name" value="Family A G protein-coupled receptor-like"/>
    <property type="match status" value="1"/>
</dbReference>
<dbReference type="GO" id="GO:0007189">
    <property type="term" value="P:adenylate cyclase-activating G protein-coupled receptor signaling pathway"/>
    <property type="evidence" value="ECO:0007669"/>
    <property type="project" value="TreeGrafter"/>
</dbReference>
<keyword evidence="7" id="KW-0297">G-protein coupled receptor</keyword>
<dbReference type="SMART" id="SM00192">
    <property type="entry name" value="LDLa"/>
    <property type="match status" value="1"/>
</dbReference>
<dbReference type="SUPFAM" id="SSF57424">
    <property type="entry name" value="LDL receptor-like module"/>
    <property type="match status" value="1"/>
</dbReference>
<dbReference type="PROSITE" id="PS51450">
    <property type="entry name" value="LRR"/>
    <property type="match status" value="2"/>
</dbReference>
<feature type="domain" description="G-protein coupled receptors family 1 profile" evidence="12">
    <location>
        <begin position="605"/>
        <end position="746"/>
    </location>
</feature>
<keyword evidence="6" id="KW-1133">Transmembrane helix</keyword>
<evidence type="ECO:0000256" key="3">
    <source>
        <dbReference type="ARBA" id="ARBA00022614"/>
    </source>
</evidence>
<gene>
    <name evidence="13" type="ORF">CGI_10025426</name>
</gene>
<keyword evidence="9" id="KW-1015">Disulfide bond</keyword>
<evidence type="ECO:0000256" key="7">
    <source>
        <dbReference type="ARBA" id="ARBA00023040"/>
    </source>
</evidence>
<dbReference type="Gene3D" id="1.20.1070.10">
    <property type="entry name" value="Rhodopsin 7-helix transmembrane proteins"/>
    <property type="match status" value="1"/>
</dbReference>
<name>K1QF06_MAGGI</name>
<evidence type="ECO:0000256" key="9">
    <source>
        <dbReference type="ARBA" id="ARBA00023157"/>
    </source>
</evidence>
<dbReference type="InterPro" id="IPR023415">
    <property type="entry name" value="LDLR_class-A_CS"/>
</dbReference>
<dbReference type="InterPro" id="IPR017452">
    <property type="entry name" value="GPCR_Rhodpsn_7TM"/>
</dbReference>
<dbReference type="GO" id="GO:0005886">
    <property type="term" value="C:plasma membrane"/>
    <property type="evidence" value="ECO:0007669"/>
    <property type="project" value="UniProtKB-SubCell"/>
</dbReference>
<dbReference type="PROSITE" id="PS50068">
    <property type="entry name" value="LDLRA_2"/>
    <property type="match status" value="1"/>
</dbReference>
<dbReference type="PROSITE" id="PS01209">
    <property type="entry name" value="LDLRA_1"/>
    <property type="match status" value="1"/>
</dbReference>
<dbReference type="InterPro" id="IPR000276">
    <property type="entry name" value="GPCR_Rhodpsn"/>
</dbReference>
<protein>
    <recommendedName>
        <fullName evidence="12">G-protein coupled receptors family 1 profile domain-containing protein</fullName>
    </recommendedName>
</protein>
<dbReference type="InterPro" id="IPR032675">
    <property type="entry name" value="LRR_dom_sf"/>
</dbReference>
<evidence type="ECO:0000256" key="10">
    <source>
        <dbReference type="ARBA" id="ARBA00023170"/>
    </source>
</evidence>
<evidence type="ECO:0000256" key="1">
    <source>
        <dbReference type="ARBA" id="ARBA00004651"/>
    </source>
</evidence>
<evidence type="ECO:0000256" key="2">
    <source>
        <dbReference type="ARBA" id="ARBA00022475"/>
    </source>
</evidence>
<dbReference type="EMBL" id="JH817025">
    <property type="protein sequence ID" value="EKC27435.1"/>
    <property type="molecule type" value="Genomic_DNA"/>
</dbReference>
<evidence type="ECO:0000256" key="4">
    <source>
        <dbReference type="ARBA" id="ARBA00022692"/>
    </source>
</evidence>
<comment type="subcellular location">
    <subcellularLocation>
        <location evidence="1">Cell membrane</location>
        <topology evidence="1">Multi-pass membrane protein</topology>
    </subcellularLocation>
</comment>
<keyword evidence="5" id="KW-0677">Repeat</keyword>
<evidence type="ECO:0000313" key="13">
    <source>
        <dbReference type="EMBL" id="EKC27435.1"/>
    </source>
</evidence>
<dbReference type="Pfam" id="PF00001">
    <property type="entry name" value="7tm_1"/>
    <property type="match status" value="1"/>
</dbReference>
<dbReference type="PANTHER" id="PTHR24372:SF77">
    <property type="entry name" value="G-PROTEIN COUPLED RECEPTORS FAMILY 1 PROFILE DOMAIN-CONTAINING PROTEIN"/>
    <property type="match status" value="1"/>
</dbReference>
<dbReference type="CDD" id="cd00112">
    <property type="entry name" value="LDLa"/>
    <property type="match status" value="1"/>
</dbReference>
<dbReference type="InParanoid" id="K1QF06"/>
<dbReference type="Pfam" id="PF13855">
    <property type="entry name" value="LRR_8"/>
    <property type="match status" value="3"/>
</dbReference>
<keyword evidence="3" id="KW-0433">Leucine-rich repeat</keyword>
<dbReference type="InterPro" id="IPR036055">
    <property type="entry name" value="LDL_receptor-like_sf"/>
</dbReference>
<evidence type="ECO:0000259" key="12">
    <source>
        <dbReference type="PROSITE" id="PS50262"/>
    </source>
</evidence>
<dbReference type="Gene3D" id="4.10.400.10">
    <property type="entry name" value="Low-density Lipoprotein Receptor"/>
    <property type="match status" value="1"/>
</dbReference>
<keyword evidence="8" id="KW-0472">Membrane</keyword>
<organism evidence="13">
    <name type="scientific">Magallana gigas</name>
    <name type="common">Pacific oyster</name>
    <name type="synonym">Crassostrea gigas</name>
    <dbReference type="NCBI Taxonomy" id="29159"/>
    <lineage>
        <taxon>Eukaryota</taxon>
        <taxon>Metazoa</taxon>
        <taxon>Spiralia</taxon>
        <taxon>Lophotrochozoa</taxon>
        <taxon>Mollusca</taxon>
        <taxon>Bivalvia</taxon>
        <taxon>Autobranchia</taxon>
        <taxon>Pteriomorphia</taxon>
        <taxon>Ostreida</taxon>
        <taxon>Ostreoidea</taxon>
        <taxon>Ostreidae</taxon>
        <taxon>Magallana</taxon>
    </lineage>
</organism>
<dbReference type="HOGENOM" id="CLU_352757_0_0_1"/>
<dbReference type="Gene3D" id="2.60.120.200">
    <property type="match status" value="1"/>
</dbReference>
<evidence type="ECO:0000256" key="6">
    <source>
        <dbReference type="ARBA" id="ARBA00022989"/>
    </source>
</evidence>
<dbReference type="Gene3D" id="3.80.10.10">
    <property type="entry name" value="Ribonuclease Inhibitor"/>
    <property type="match status" value="3"/>
</dbReference>
<dbReference type="AlphaFoldDB" id="K1QF06"/>
<keyword evidence="10" id="KW-0675">Receptor</keyword>
<dbReference type="GO" id="GO:0009755">
    <property type="term" value="P:hormone-mediated signaling pathway"/>
    <property type="evidence" value="ECO:0007669"/>
    <property type="project" value="TreeGrafter"/>
</dbReference>
<dbReference type="GO" id="GO:0008528">
    <property type="term" value="F:G protein-coupled peptide receptor activity"/>
    <property type="evidence" value="ECO:0007669"/>
    <property type="project" value="TreeGrafter"/>
</dbReference>
<evidence type="ECO:0000256" key="8">
    <source>
        <dbReference type="ARBA" id="ARBA00023136"/>
    </source>
</evidence>
<accession>K1QF06</accession>
<dbReference type="InterPro" id="IPR001611">
    <property type="entry name" value="Leu-rich_rpt"/>
</dbReference>
<keyword evidence="4" id="KW-0812">Transmembrane</keyword>
<reference evidence="13" key="1">
    <citation type="journal article" date="2012" name="Nature">
        <title>The oyster genome reveals stress adaptation and complexity of shell formation.</title>
        <authorList>
            <person name="Zhang G."/>
            <person name="Fang X."/>
            <person name="Guo X."/>
            <person name="Li L."/>
            <person name="Luo R."/>
            <person name="Xu F."/>
            <person name="Yang P."/>
            <person name="Zhang L."/>
            <person name="Wang X."/>
            <person name="Qi H."/>
            <person name="Xiong Z."/>
            <person name="Que H."/>
            <person name="Xie Y."/>
            <person name="Holland P.W."/>
            <person name="Paps J."/>
            <person name="Zhu Y."/>
            <person name="Wu F."/>
            <person name="Chen Y."/>
            <person name="Wang J."/>
            <person name="Peng C."/>
            <person name="Meng J."/>
            <person name="Yang L."/>
            <person name="Liu J."/>
            <person name="Wen B."/>
            <person name="Zhang N."/>
            <person name="Huang Z."/>
            <person name="Zhu Q."/>
            <person name="Feng Y."/>
            <person name="Mount A."/>
            <person name="Hedgecock D."/>
            <person name="Xu Z."/>
            <person name="Liu Y."/>
            <person name="Domazet-Loso T."/>
            <person name="Du Y."/>
            <person name="Sun X."/>
            <person name="Zhang S."/>
            <person name="Liu B."/>
            <person name="Cheng P."/>
            <person name="Jiang X."/>
            <person name="Li J."/>
            <person name="Fan D."/>
            <person name="Wang W."/>
            <person name="Fu W."/>
            <person name="Wang T."/>
            <person name="Wang B."/>
            <person name="Zhang J."/>
            <person name="Peng Z."/>
            <person name="Li Y."/>
            <person name="Li N."/>
            <person name="Wang J."/>
            <person name="Chen M."/>
            <person name="He Y."/>
            <person name="Tan F."/>
            <person name="Song X."/>
            <person name="Zheng Q."/>
            <person name="Huang R."/>
            <person name="Yang H."/>
            <person name="Du X."/>
            <person name="Chen L."/>
            <person name="Yang M."/>
            <person name="Gaffney P.M."/>
            <person name="Wang S."/>
            <person name="Luo L."/>
            <person name="She Z."/>
            <person name="Ming Y."/>
            <person name="Huang W."/>
            <person name="Zhang S."/>
            <person name="Huang B."/>
            <person name="Zhang Y."/>
            <person name="Qu T."/>
            <person name="Ni P."/>
            <person name="Miao G."/>
            <person name="Wang J."/>
            <person name="Wang Q."/>
            <person name="Steinberg C.E."/>
            <person name="Wang H."/>
            <person name="Li N."/>
            <person name="Qian L."/>
            <person name="Zhang G."/>
            <person name="Li Y."/>
            <person name="Yang H."/>
            <person name="Liu X."/>
            <person name="Wang J."/>
            <person name="Yin Y."/>
            <person name="Wang J."/>
        </authorList>
    </citation>
    <scope>NUCLEOTIDE SEQUENCE [LARGE SCALE GENOMIC DNA]</scope>
    <source>
        <strain evidence="13">05x7-T-G4-1.051#20</strain>
    </source>
</reference>
<evidence type="ECO:0000256" key="5">
    <source>
        <dbReference type="ARBA" id="ARBA00022737"/>
    </source>
</evidence>
<keyword evidence="2" id="KW-1003">Cell membrane</keyword>
<dbReference type="SUPFAM" id="SSF52058">
    <property type="entry name" value="L domain-like"/>
    <property type="match status" value="1"/>
</dbReference>
<keyword evidence="11" id="KW-0807">Transducer</keyword>
<sequence length="797" mass="90806">MAAAYAIINQRGDLTCTFVDDTCGWKQWKNGLKWKRNVNENTGDAYVFPDYAIDVSRSLGDESILYSTPQPPSTEYSCLTLFYSGRNSHLEAFITNGTMYFRERRVFQHLNIQSDDVMSTSFQTPIDTAFMVMIKANYTSKSDSILKIHTIRREIGICKDKVPCDLSQFQCIDGSCIASQNLCNNISNCPEDEDETFCTHKRYTKVAPIVCPAQCQCHYLIFKCSSIIDVPEEARSLDLSFHNVDIQRLKAFRYLVNLNLSASLDKNVSLEVISHQLGSMHLQKLDISFNFISYIAGNTFQTLPNLLYLNISNNRIYYLDLGFLKQIPSLRFLNLKNNELNNIHVHDQKHPTDSNETNLAILDLTGNKIQRVQPESLYFLESLIKLDLRDNNISNTNNYFSKSMKMITFLDLSYNSIQKISSDMLQGLNKLIELNMEHNVIEQLDLFTFYPLQSLYKLNLAFNNIRTIHRLAMAMGSLRELNLTGNKMVHLSASLFTALKQLQILDLSENGMKTLERNAFERLGELKSLHIHGNELVVSKSMFEGLCNLEWLRTDSYIICCVRPSTVDVEKCISPRDRISTCDQLISVGALAQIIWYMALFSFGGNIYVIYYRLKIYFMGSATSQTFLILNLSISDLLMGIYLFMIAVADLEYQNEYGLNDSKWRFSNTCTAAGLLATISSEASVLFVFLITAERFIAFKYPFSSAKLKNKKCGTCAAITVWLFAVSIATAPLFYYSDFYSRSTVCISLPLTTVLVIVILSYARYPAGSEISETTHFQKIKYNCSSFHSNLKSLHYL</sequence>
<dbReference type="PRINTS" id="PR00237">
    <property type="entry name" value="GPCRRHODOPSN"/>
</dbReference>
<evidence type="ECO:0000256" key="11">
    <source>
        <dbReference type="ARBA" id="ARBA00023224"/>
    </source>
</evidence>